<dbReference type="InterPro" id="IPR024976">
    <property type="entry name" value="DUF3885"/>
</dbReference>
<protein>
    <submittedName>
        <fullName evidence="2">DUF3885 domain-containing protein</fullName>
    </submittedName>
</protein>
<evidence type="ECO:0000313" key="2">
    <source>
        <dbReference type="EMBL" id="MCQ6959000.1"/>
    </source>
</evidence>
<evidence type="ECO:0000313" key="3">
    <source>
        <dbReference type="Proteomes" id="UP001204376"/>
    </source>
</evidence>
<dbReference type="RefSeq" id="WP_256539195.1">
    <property type="nucleotide sequence ID" value="NZ_JANHOH010000002.1"/>
</dbReference>
<evidence type="ECO:0000259" key="1">
    <source>
        <dbReference type="Pfam" id="PF13021"/>
    </source>
</evidence>
<name>A0ABT1T3K4_9SPHI</name>
<accession>A0ABT1T3K4</accession>
<dbReference type="EMBL" id="JANHOH010000002">
    <property type="protein sequence ID" value="MCQ6959000.1"/>
    <property type="molecule type" value="Genomic_DNA"/>
</dbReference>
<proteinExistence type="predicted"/>
<organism evidence="2 3">
    <name type="scientific">Mucilaginibacter aquariorum</name>
    <dbReference type="NCBI Taxonomy" id="2967225"/>
    <lineage>
        <taxon>Bacteria</taxon>
        <taxon>Pseudomonadati</taxon>
        <taxon>Bacteroidota</taxon>
        <taxon>Sphingobacteriia</taxon>
        <taxon>Sphingobacteriales</taxon>
        <taxon>Sphingobacteriaceae</taxon>
        <taxon>Mucilaginibacter</taxon>
    </lineage>
</organism>
<dbReference type="Proteomes" id="UP001204376">
    <property type="component" value="Unassembled WGS sequence"/>
</dbReference>
<gene>
    <name evidence="2" type="ORF">NPE20_13575</name>
</gene>
<reference evidence="2 3" key="1">
    <citation type="submission" date="2022-07" db="EMBL/GenBank/DDBJ databases">
        <title>Mucilaginibacter sp. JC4.</title>
        <authorList>
            <person name="Le V."/>
            <person name="Ko S.-R."/>
            <person name="Ahn C.-Y."/>
            <person name="Oh H.-M."/>
        </authorList>
    </citation>
    <scope>NUCLEOTIDE SEQUENCE [LARGE SCALE GENOMIC DNA]</scope>
    <source>
        <strain evidence="2 3">JC4</strain>
    </source>
</reference>
<sequence>MKDGIKEYHQFLADNFPGLKLNKPLFYNWGKALRFDLERNFDNDSNSVLYFDEVIKRAVTLYEASFKPNDNAFFILRQYKFKKGKIRTGNYFFKQLTGLNKVDVSYCSIKSFNYSKDTFNIAIGETLVKQINISNILSAIALSNMPRIKSFEKFYNIDLPFEIYFINKDKKLIFHMYDNRGLDILGDNVEAIRPMYTTYNNWILDYDRKQMNSLFE</sequence>
<keyword evidence="3" id="KW-1185">Reference proteome</keyword>
<dbReference type="Pfam" id="PF13021">
    <property type="entry name" value="DUF3885"/>
    <property type="match status" value="1"/>
</dbReference>
<feature type="domain" description="DUF3885" evidence="1">
    <location>
        <begin position="9"/>
        <end position="207"/>
    </location>
</feature>
<comment type="caution">
    <text evidence="2">The sequence shown here is derived from an EMBL/GenBank/DDBJ whole genome shotgun (WGS) entry which is preliminary data.</text>
</comment>